<organism evidence="1 2">
    <name type="scientific">Mycena alexandri</name>
    <dbReference type="NCBI Taxonomy" id="1745969"/>
    <lineage>
        <taxon>Eukaryota</taxon>
        <taxon>Fungi</taxon>
        <taxon>Dikarya</taxon>
        <taxon>Basidiomycota</taxon>
        <taxon>Agaricomycotina</taxon>
        <taxon>Agaricomycetes</taxon>
        <taxon>Agaricomycetidae</taxon>
        <taxon>Agaricales</taxon>
        <taxon>Marasmiineae</taxon>
        <taxon>Mycenaceae</taxon>
        <taxon>Mycena</taxon>
    </lineage>
</organism>
<sequence length="268" mass="29519">MHGAELDRVDWRGMENVEGHYQVLLIVGPTLPELRELPSAMEQEWMATRAIGTTDFNTQQRTKNIFPDDVQDCNITAATIHSVERNTSIVVNSSKSGMRSVQSIDIPAIMPCGPFSIPVRFTPRTVYVLPSPKSCYASHGALQSLGADGATLREVILSPDGRLVISSTSIDRDRGQHILGVDSTTSHIVRQPLSTLRASYHTFFAAVRQSTLALVREDDGCRVGGAEKFLELSLPAERMPVVGRTVAFDDVYGIVLTFEQGRLFVVQY</sequence>
<reference evidence="1" key="1">
    <citation type="submission" date="2023-03" db="EMBL/GenBank/DDBJ databases">
        <title>Massive genome expansion in bonnet fungi (Mycena s.s.) driven by repeated elements and novel gene families across ecological guilds.</title>
        <authorList>
            <consortium name="Lawrence Berkeley National Laboratory"/>
            <person name="Harder C.B."/>
            <person name="Miyauchi S."/>
            <person name="Viragh M."/>
            <person name="Kuo A."/>
            <person name="Thoen E."/>
            <person name="Andreopoulos B."/>
            <person name="Lu D."/>
            <person name="Skrede I."/>
            <person name="Drula E."/>
            <person name="Henrissat B."/>
            <person name="Morin E."/>
            <person name="Kohler A."/>
            <person name="Barry K."/>
            <person name="LaButti K."/>
            <person name="Morin E."/>
            <person name="Salamov A."/>
            <person name="Lipzen A."/>
            <person name="Mereny Z."/>
            <person name="Hegedus B."/>
            <person name="Baldrian P."/>
            <person name="Stursova M."/>
            <person name="Weitz H."/>
            <person name="Taylor A."/>
            <person name="Grigoriev I.V."/>
            <person name="Nagy L.G."/>
            <person name="Martin F."/>
            <person name="Kauserud H."/>
        </authorList>
    </citation>
    <scope>NUCLEOTIDE SEQUENCE</scope>
    <source>
        <strain evidence="1">CBHHK200</strain>
    </source>
</reference>
<evidence type="ECO:0000313" key="1">
    <source>
        <dbReference type="EMBL" id="KAJ7022671.1"/>
    </source>
</evidence>
<dbReference type="EMBL" id="JARJCM010000205">
    <property type="protein sequence ID" value="KAJ7022671.1"/>
    <property type="molecule type" value="Genomic_DNA"/>
</dbReference>
<name>A0AAD6WT95_9AGAR</name>
<dbReference type="Proteomes" id="UP001218188">
    <property type="component" value="Unassembled WGS sequence"/>
</dbReference>
<evidence type="ECO:0000313" key="2">
    <source>
        <dbReference type="Proteomes" id="UP001218188"/>
    </source>
</evidence>
<comment type="caution">
    <text evidence="1">The sequence shown here is derived from an EMBL/GenBank/DDBJ whole genome shotgun (WGS) entry which is preliminary data.</text>
</comment>
<proteinExistence type="predicted"/>
<keyword evidence="2" id="KW-1185">Reference proteome</keyword>
<dbReference type="AlphaFoldDB" id="A0AAD6WT95"/>
<gene>
    <name evidence="1" type="ORF">C8F04DRAFT_1240686</name>
</gene>
<accession>A0AAD6WT95</accession>
<protein>
    <submittedName>
        <fullName evidence="1">Uncharacterized protein</fullName>
    </submittedName>
</protein>